<protein>
    <recommendedName>
        <fullName evidence="1">Methyltransferase domain-containing protein</fullName>
    </recommendedName>
</protein>
<reference evidence="2 3" key="1">
    <citation type="submission" date="2024-02" db="EMBL/GenBank/DDBJ databases">
        <title>Rhodopirellula caenicola NBRC 110016.</title>
        <authorList>
            <person name="Ichikawa N."/>
            <person name="Katano-Makiyama Y."/>
            <person name="Hidaka K."/>
        </authorList>
    </citation>
    <scope>NUCLEOTIDE SEQUENCE [LARGE SCALE GENOMIC DNA]</scope>
    <source>
        <strain evidence="2 3">NBRC 110016</strain>
    </source>
</reference>
<dbReference type="SUPFAM" id="SSF53335">
    <property type="entry name" value="S-adenosyl-L-methionine-dependent methyltransferases"/>
    <property type="match status" value="1"/>
</dbReference>
<dbReference type="InterPro" id="IPR029063">
    <property type="entry name" value="SAM-dependent_MTases_sf"/>
</dbReference>
<comment type="caution">
    <text evidence="2">The sequence shown here is derived from an EMBL/GenBank/DDBJ whole genome shotgun (WGS) entry which is preliminary data.</text>
</comment>
<proteinExistence type="predicted"/>
<evidence type="ECO:0000259" key="1">
    <source>
        <dbReference type="Pfam" id="PF13649"/>
    </source>
</evidence>
<accession>A0ABP9W0E9</accession>
<dbReference type="Proteomes" id="UP001416858">
    <property type="component" value="Unassembled WGS sequence"/>
</dbReference>
<gene>
    <name evidence="2" type="ORF">Rcae01_05949</name>
</gene>
<dbReference type="Gene3D" id="3.40.50.150">
    <property type="entry name" value="Vaccinia Virus protein VP39"/>
    <property type="match status" value="1"/>
</dbReference>
<name>A0ABP9W0E9_9BACT</name>
<dbReference type="InterPro" id="IPR041698">
    <property type="entry name" value="Methyltransf_25"/>
</dbReference>
<evidence type="ECO:0000313" key="2">
    <source>
        <dbReference type="EMBL" id="GAA5510441.1"/>
    </source>
</evidence>
<feature type="domain" description="Methyltransferase" evidence="1">
    <location>
        <begin position="59"/>
        <end position="133"/>
    </location>
</feature>
<keyword evidence="3" id="KW-1185">Reference proteome</keyword>
<dbReference type="RefSeq" id="WP_345688356.1">
    <property type="nucleotide sequence ID" value="NZ_BAABRO010000023.1"/>
</dbReference>
<dbReference type="CDD" id="cd02440">
    <property type="entry name" value="AdoMet_MTases"/>
    <property type="match status" value="1"/>
</dbReference>
<sequence length="219" mass="25255">MPSFHEQLREIDKSLNERYSGRLRNFGDDPRTLGWDTQANQRVRFALACREIDVSDAAVLDVGCGLADFRSYLNDSGNHCGRYIGVDINPDLLQQCRTKFPDDTFRCGNLLVDELPDVRADFAVMFGVLNFRFAEINNLEFAKSMIAAAFDRVDNALVFDMLTTVRDEDYPEEDFVYYYNPSEILEFAFSLTPHVTLRHDYPSIPQREMMLCLRKHADV</sequence>
<dbReference type="Pfam" id="PF13649">
    <property type="entry name" value="Methyltransf_25"/>
    <property type="match status" value="1"/>
</dbReference>
<organism evidence="2 3">
    <name type="scientific">Novipirellula caenicola</name>
    <dbReference type="NCBI Taxonomy" id="1536901"/>
    <lineage>
        <taxon>Bacteria</taxon>
        <taxon>Pseudomonadati</taxon>
        <taxon>Planctomycetota</taxon>
        <taxon>Planctomycetia</taxon>
        <taxon>Pirellulales</taxon>
        <taxon>Pirellulaceae</taxon>
        <taxon>Novipirellula</taxon>
    </lineage>
</organism>
<evidence type="ECO:0000313" key="3">
    <source>
        <dbReference type="Proteomes" id="UP001416858"/>
    </source>
</evidence>
<dbReference type="EMBL" id="BAABRO010000023">
    <property type="protein sequence ID" value="GAA5510441.1"/>
    <property type="molecule type" value="Genomic_DNA"/>
</dbReference>